<dbReference type="AlphaFoldDB" id="A0A285NN66"/>
<dbReference type="PANTHER" id="PTHR43451:SF1">
    <property type="entry name" value="ACETYLTRANSFERASE"/>
    <property type="match status" value="1"/>
</dbReference>
<reference evidence="2 3" key="1">
    <citation type="submission" date="2017-09" db="EMBL/GenBank/DDBJ databases">
        <authorList>
            <person name="Ehlers B."/>
            <person name="Leendertz F.H."/>
        </authorList>
    </citation>
    <scope>NUCLEOTIDE SEQUENCE [LARGE SCALE GENOMIC DNA]</scope>
    <source>
        <strain evidence="2 3">DSM 18289</strain>
    </source>
</reference>
<evidence type="ECO:0000313" key="3">
    <source>
        <dbReference type="Proteomes" id="UP000219439"/>
    </source>
</evidence>
<dbReference type="Proteomes" id="UP000219439">
    <property type="component" value="Unassembled WGS sequence"/>
</dbReference>
<dbReference type="CDD" id="cd04301">
    <property type="entry name" value="NAT_SF"/>
    <property type="match status" value="1"/>
</dbReference>
<dbReference type="InterPro" id="IPR052564">
    <property type="entry name" value="N-acetyltrans/Recomb-assoc"/>
</dbReference>
<keyword evidence="3" id="KW-1185">Reference proteome</keyword>
<name>A0A285NN66_9HYPH</name>
<sequence>MAISAETPSIIYRRSKANDRAAVFSLISASTRDLAPIPYSQEVVDSWMHGRTIEDYRSDCEEGLIWIAEIDEQAIGFSHGEPGEVKRLFVDADFTGYGVGAALMKLALEDARSNGTHEVIIEATLNAVPFYKKWGFIEIGDGMFPGRENLPPIKIIRLKASFS</sequence>
<dbReference type="GO" id="GO:0016747">
    <property type="term" value="F:acyltransferase activity, transferring groups other than amino-acyl groups"/>
    <property type="evidence" value="ECO:0007669"/>
    <property type="project" value="InterPro"/>
</dbReference>
<dbReference type="SUPFAM" id="SSF55729">
    <property type="entry name" value="Acyl-CoA N-acyltransferases (Nat)"/>
    <property type="match status" value="1"/>
</dbReference>
<accession>A0A285NN66</accession>
<keyword evidence="2" id="KW-0808">Transferase</keyword>
<evidence type="ECO:0000313" key="2">
    <source>
        <dbReference type="EMBL" id="SNZ09306.1"/>
    </source>
</evidence>
<dbReference type="InterPro" id="IPR016181">
    <property type="entry name" value="Acyl_CoA_acyltransferase"/>
</dbReference>
<feature type="domain" description="N-acetyltransferase" evidence="1">
    <location>
        <begin position="10"/>
        <end position="157"/>
    </location>
</feature>
<dbReference type="PANTHER" id="PTHR43451">
    <property type="entry name" value="ACETYLTRANSFERASE (GNAT) FAMILY PROTEIN"/>
    <property type="match status" value="1"/>
</dbReference>
<protein>
    <submittedName>
        <fullName evidence="2">Putative acetyltransferase</fullName>
    </submittedName>
</protein>
<dbReference type="Gene3D" id="3.40.630.30">
    <property type="match status" value="1"/>
</dbReference>
<dbReference type="OrthoDB" id="7356080at2"/>
<dbReference type="Pfam" id="PF13673">
    <property type="entry name" value="Acetyltransf_10"/>
    <property type="match status" value="1"/>
</dbReference>
<dbReference type="InterPro" id="IPR000182">
    <property type="entry name" value="GNAT_dom"/>
</dbReference>
<gene>
    <name evidence="2" type="ORF">SAMN06265368_1998</name>
</gene>
<proteinExistence type="predicted"/>
<organism evidence="2 3">
    <name type="scientific">Cohaesibacter gelatinilyticus</name>
    <dbReference type="NCBI Taxonomy" id="372072"/>
    <lineage>
        <taxon>Bacteria</taxon>
        <taxon>Pseudomonadati</taxon>
        <taxon>Pseudomonadota</taxon>
        <taxon>Alphaproteobacteria</taxon>
        <taxon>Hyphomicrobiales</taxon>
        <taxon>Cohaesibacteraceae</taxon>
    </lineage>
</organism>
<dbReference type="PROSITE" id="PS51186">
    <property type="entry name" value="GNAT"/>
    <property type="match status" value="1"/>
</dbReference>
<evidence type="ECO:0000259" key="1">
    <source>
        <dbReference type="PROSITE" id="PS51186"/>
    </source>
</evidence>
<dbReference type="EMBL" id="OBEL01000001">
    <property type="protein sequence ID" value="SNZ09306.1"/>
    <property type="molecule type" value="Genomic_DNA"/>
</dbReference>
<dbReference type="RefSeq" id="WP_097153093.1">
    <property type="nucleotide sequence ID" value="NZ_OBEL01000001.1"/>
</dbReference>